<keyword evidence="1" id="KW-1133">Transmembrane helix</keyword>
<reference evidence="3" key="2">
    <citation type="submission" date="2019-08" db="EMBL/GenBank/DDBJ databases">
        <authorList>
            <person name="Im W.-T."/>
        </authorList>
    </citation>
    <scope>NUCLEOTIDE SEQUENCE</scope>
    <source>
        <strain evidence="3">NF 2-5-3</strain>
    </source>
</reference>
<feature type="transmembrane region" description="Helical" evidence="1">
    <location>
        <begin position="78"/>
        <end position="99"/>
    </location>
</feature>
<keyword evidence="5" id="KW-1185">Reference proteome</keyword>
<dbReference type="Proteomes" id="UP001481677">
    <property type="component" value="Unassembled WGS sequence"/>
</dbReference>
<keyword evidence="1" id="KW-0812">Transmembrane</keyword>
<keyword evidence="1" id="KW-0472">Membrane</keyword>
<evidence type="ECO:0000313" key="2">
    <source>
        <dbReference type="EMBL" id="MEM5341345.1"/>
    </source>
</evidence>
<reference evidence="3 4" key="1">
    <citation type="journal article" date="2018" name="Int. J. Syst. Evol. Microbiol.">
        <title>Paraburkholderia azotifigens sp. nov., a nitrogen-fixing bacterium isolated from paddy soil.</title>
        <authorList>
            <person name="Choi G.M."/>
            <person name="Im W.T."/>
        </authorList>
    </citation>
    <scope>NUCLEOTIDE SEQUENCE [LARGE SCALE GENOMIC DNA]</scope>
    <source>
        <strain evidence="3 4">NF 2-5-3</strain>
    </source>
</reference>
<evidence type="ECO:0000313" key="5">
    <source>
        <dbReference type="Proteomes" id="UP001481677"/>
    </source>
</evidence>
<dbReference type="EMBL" id="JAZHGA010000010">
    <property type="protein sequence ID" value="MEM5341345.1"/>
    <property type="molecule type" value="Genomic_DNA"/>
</dbReference>
<dbReference type="Proteomes" id="UP000321776">
    <property type="component" value="Unassembled WGS sequence"/>
</dbReference>
<proteinExistence type="predicted"/>
<protein>
    <submittedName>
        <fullName evidence="3">Uncharacterized protein</fullName>
    </submittedName>
</protein>
<dbReference type="AlphaFoldDB" id="A0A5C6VAW1"/>
<evidence type="ECO:0000256" key="1">
    <source>
        <dbReference type="SAM" id="Phobius"/>
    </source>
</evidence>
<organism evidence="3 4">
    <name type="scientific">Paraburkholderia azotifigens</name>
    <dbReference type="NCBI Taxonomy" id="2057004"/>
    <lineage>
        <taxon>Bacteria</taxon>
        <taxon>Pseudomonadati</taxon>
        <taxon>Pseudomonadota</taxon>
        <taxon>Betaproteobacteria</taxon>
        <taxon>Burkholderiales</taxon>
        <taxon>Burkholderiaceae</taxon>
        <taxon>Paraburkholderia</taxon>
    </lineage>
</organism>
<gene>
    <name evidence="3" type="ORF">FRZ40_41720</name>
    <name evidence="2" type="ORF">V4C56_17165</name>
</gene>
<name>A0A5C6VAW1_9BURK</name>
<evidence type="ECO:0000313" key="3">
    <source>
        <dbReference type="EMBL" id="TXC80755.1"/>
    </source>
</evidence>
<accession>A0A5C6VAW1</accession>
<dbReference type="EMBL" id="VOQS01000005">
    <property type="protein sequence ID" value="TXC80755.1"/>
    <property type="molecule type" value="Genomic_DNA"/>
</dbReference>
<comment type="caution">
    <text evidence="3">The sequence shown here is derived from an EMBL/GenBank/DDBJ whole genome shotgun (WGS) entry which is preliminary data.</text>
</comment>
<dbReference type="RefSeq" id="WP_147238188.1">
    <property type="nucleotide sequence ID" value="NZ_JAZHFZ010000008.1"/>
</dbReference>
<evidence type="ECO:0000313" key="4">
    <source>
        <dbReference type="Proteomes" id="UP000321776"/>
    </source>
</evidence>
<reference evidence="2 5" key="3">
    <citation type="submission" date="2024-01" db="EMBL/GenBank/DDBJ databases">
        <title>The diversity of rhizobia nodulating Mimosa spp. in eleven states of Brazil covering several biomes is determined by host plant, location, and edaphic factors.</title>
        <authorList>
            <person name="Rouws L."/>
            <person name="Barauna A."/>
            <person name="Beukes C."/>
            <person name="De Faria S.M."/>
            <person name="Gross E."/>
            <person name="Dos Reis Junior F.B."/>
            <person name="Simon M."/>
            <person name="Maluk M."/>
            <person name="Odee D.W."/>
            <person name="Kenicer G."/>
            <person name="Young J.P.W."/>
            <person name="Reis V.M."/>
            <person name="Zilli J."/>
            <person name="James E.K."/>
        </authorList>
    </citation>
    <scope>NUCLEOTIDE SEQUENCE [LARGE SCALE GENOMIC DNA]</scope>
    <source>
        <strain evidence="2 5">JPY530</strain>
    </source>
</reference>
<sequence length="102" mass="10707">MSELMRPAGLFLSTATPDSRERRAACITLIVSAALFAMLAPSAAQPLSALWAFVPVHNPAIAINDVGTTGRLLGQFTILRSTSLLVLAGGYLFTGLMAARTC</sequence>